<dbReference type="RefSeq" id="WP_160177291.1">
    <property type="nucleotide sequence ID" value="NZ_CP116669.1"/>
</dbReference>
<feature type="domain" description="Lysozyme inhibitor LprI-like N-terminal" evidence="1">
    <location>
        <begin position="47"/>
        <end position="149"/>
    </location>
</feature>
<name>A0ABY7R3W6_9PSED</name>
<gene>
    <name evidence="2" type="ORF">PMC74_15970</name>
</gene>
<dbReference type="GeneID" id="301035640"/>
<accession>A0ABY7R3W6</accession>
<dbReference type="Gene3D" id="1.20.1270.180">
    <property type="match status" value="1"/>
</dbReference>
<dbReference type="Pfam" id="PF07007">
    <property type="entry name" value="LprI"/>
    <property type="match status" value="1"/>
</dbReference>
<reference evidence="2 3" key="1">
    <citation type="journal article" date="2020" name="Front. Microbiol.">
        <title>Toward Biorecycling: Isolation of a Soil Bacterium That Grows on a Polyurethane Oligomer and Monomer.</title>
        <authorList>
            <person name="Espinosa M.J.C."/>
            <person name="Blanco A.C."/>
            <person name="Schmidgall T."/>
            <person name="Atanasoff-Kardjalieff A.K."/>
            <person name="Kappelmeyer U."/>
            <person name="Tischler D."/>
            <person name="Pieper D.H."/>
            <person name="Heipieper H.J."/>
            <person name="Eberlein C."/>
        </authorList>
    </citation>
    <scope>NUCLEOTIDE SEQUENCE [LARGE SCALE GENOMIC DNA]</scope>
    <source>
        <strain evidence="2 3">TDA1</strain>
    </source>
</reference>
<keyword evidence="3" id="KW-1185">Reference proteome</keyword>
<organism evidence="2 3">
    <name type="scientific">Pseudomonas capeferrum</name>
    <dbReference type="NCBI Taxonomy" id="1495066"/>
    <lineage>
        <taxon>Bacteria</taxon>
        <taxon>Pseudomonadati</taxon>
        <taxon>Pseudomonadota</taxon>
        <taxon>Gammaproteobacteria</taxon>
        <taxon>Pseudomonadales</taxon>
        <taxon>Pseudomonadaceae</taxon>
        <taxon>Pseudomonas</taxon>
    </lineage>
</organism>
<evidence type="ECO:0000259" key="1">
    <source>
        <dbReference type="Pfam" id="PF07007"/>
    </source>
</evidence>
<evidence type="ECO:0000313" key="3">
    <source>
        <dbReference type="Proteomes" id="UP001214301"/>
    </source>
</evidence>
<dbReference type="Proteomes" id="UP001214301">
    <property type="component" value="Chromosome"/>
</dbReference>
<sequence length="152" mass="17120">MNRAIKLAVASTLLCGGLAHADRGREEALREAIRQFEASLETQYQHCAKTAKTTNDFDVCLGMKANSALDAVNQKYQTKLDGTLDDLKHKAANDSERVPEMLQQSQALWEQYAEAECNGLYEQNIAGTIRGSVSQYCRYRMALQRLTELDEW</sequence>
<dbReference type="EMBL" id="CP116669">
    <property type="protein sequence ID" value="WCH98271.1"/>
    <property type="molecule type" value="Genomic_DNA"/>
</dbReference>
<proteinExistence type="predicted"/>
<evidence type="ECO:0000313" key="2">
    <source>
        <dbReference type="EMBL" id="WCH98271.1"/>
    </source>
</evidence>
<dbReference type="InterPro" id="IPR009739">
    <property type="entry name" value="LprI-like_N"/>
</dbReference>
<protein>
    <submittedName>
        <fullName evidence="2">Lysozyme inhibitor LprI family protein</fullName>
    </submittedName>
</protein>